<evidence type="ECO:0000313" key="3">
    <source>
        <dbReference type="Proteomes" id="UP000316343"/>
    </source>
</evidence>
<evidence type="ECO:0000313" key="2">
    <source>
        <dbReference type="EMBL" id="TRD10925.1"/>
    </source>
</evidence>
<dbReference type="PROSITE" id="PS51257">
    <property type="entry name" value="PROKAR_LIPOPROTEIN"/>
    <property type="match status" value="1"/>
</dbReference>
<protein>
    <submittedName>
        <fullName evidence="2">Nuclear transport factor 2 family protein</fullName>
    </submittedName>
</protein>
<dbReference type="EMBL" id="VHJK01000001">
    <property type="protein sequence ID" value="TRD10925.1"/>
    <property type="molecule type" value="Genomic_DNA"/>
</dbReference>
<dbReference type="Gene3D" id="3.10.450.50">
    <property type="match status" value="1"/>
</dbReference>
<name>A0A547P9V4_9SPHN</name>
<feature type="chain" id="PRO_5022137995" evidence="1">
    <location>
        <begin position="20"/>
        <end position="165"/>
    </location>
</feature>
<keyword evidence="3" id="KW-1185">Reference proteome</keyword>
<accession>A0A547P9V4</accession>
<keyword evidence="1" id="KW-0732">Signal</keyword>
<organism evidence="2 3">
    <name type="scientific">Erythrobacter insulae</name>
    <dbReference type="NCBI Taxonomy" id="2584124"/>
    <lineage>
        <taxon>Bacteria</taxon>
        <taxon>Pseudomonadati</taxon>
        <taxon>Pseudomonadota</taxon>
        <taxon>Alphaproteobacteria</taxon>
        <taxon>Sphingomonadales</taxon>
        <taxon>Erythrobacteraceae</taxon>
        <taxon>Erythrobacter/Porphyrobacter group</taxon>
        <taxon>Erythrobacter</taxon>
    </lineage>
</organism>
<feature type="signal peptide" evidence="1">
    <location>
        <begin position="1"/>
        <end position="19"/>
    </location>
</feature>
<comment type="caution">
    <text evidence="2">The sequence shown here is derived from an EMBL/GenBank/DDBJ whole genome shotgun (WGS) entry which is preliminary data.</text>
</comment>
<dbReference type="AlphaFoldDB" id="A0A547P9V4"/>
<sequence length="165" mass="18054">MIGKTGLWVLLCIMLTSCAMPSAKPARLNASNAKPEVIMETFLRSFVAYDYERCRSLLADGATITIIRQDGTQEFERSMQSATDWLNTIEQSGVKGLDTFQIEIHDITSQTHRHGATVTVKFTASGSAPGMAFANSGFDTGNLIETAEGWRIAHYSSFESFSGSE</sequence>
<dbReference type="RefSeq" id="WP_142787187.1">
    <property type="nucleotide sequence ID" value="NZ_VHJK01000001.1"/>
</dbReference>
<proteinExistence type="predicted"/>
<dbReference type="Proteomes" id="UP000316343">
    <property type="component" value="Unassembled WGS sequence"/>
</dbReference>
<gene>
    <name evidence="2" type="ORF">FGU71_02990</name>
</gene>
<reference evidence="2 3" key="1">
    <citation type="submission" date="2019-06" db="EMBL/GenBank/DDBJ databases">
        <title>Erythrobacter insulae sp. nov., isolated from a tidal flat.</title>
        <authorList>
            <person name="Yoon J.-H."/>
        </authorList>
    </citation>
    <scope>NUCLEOTIDE SEQUENCE [LARGE SCALE GENOMIC DNA]</scope>
    <source>
        <strain evidence="2 3">JBTF-M21</strain>
    </source>
</reference>
<evidence type="ECO:0000256" key="1">
    <source>
        <dbReference type="SAM" id="SignalP"/>
    </source>
</evidence>
<dbReference type="InterPro" id="IPR032710">
    <property type="entry name" value="NTF2-like_dom_sf"/>
</dbReference>
<dbReference type="SUPFAM" id="SSF54427">
    <property type="entry name" value="NTF2-like"/>
    <property type="match status" value="1"/>
</dbReference>